<dbReference type="Proteomes" id="UP000683360">
    <property type="component" value="Unassembled WGS sequence"/>
</dbReference>
<evidence type="ECO:0000313" key="3">
    <source>
        <dbReference type="Proteomes" id="UP000683360"/>
    </source>
</evidence>
<evidence type="ECO:0000256" key="1">
    <source>
        <dbReference type="SAM" id="MobiDB-lite"/>
    </source>
</evidence>
<reference evidence="2" key="1">
    <citation type="submission" date="2021-03" db="EMBL/GenBank/DDBJ databases">
        <authorList>
            <person name="Bekaert M."/>
        </authorList>
    </citation>
    <scope>NUCLEOTIDE SEQUENCE</scope>
</reference>
<name>A0A8S3PUH1_MYTED</name>
<keyword evidence="3" id="KW-1185">Reference proteome</keyword>
<organism evidence="2 3">
    <name type="scientific">Mytilus edulis</name>
    <name type="common">Blue mussel</name>
    <dbReference type="NCBI Taxonomy" id="6550"/>
    <lineage>
        <taxon>Eukaryota</taxon>
        <taxon>Metazoa</taxon>
        <taxon>Spiralia</taxon>
        <taxon>Lophotrochozoa</taxon>
        <taxon>Mollusca</taxon>
        <taxon>Bivalvia</taxon>
        <taxon>Autobranchia</taxon>
        <taxon>Pteriomorphia</taxon>
        <taxon>Mytilida</taxon>
        <taxon>Mytiloidea</taxon>
        <taxon>Mytilidae</taxon>
        <taxon>Mytilinae</taxon>
        <taxon>Mytilus</taxon>
    </lineage>
</organism>
<comment type="caution">
    <text evidence="2">The sequence shown here is derived from an EMBL/GenBank/DDBJ whole genome shotgun (WGS) entry which is preliminary data.</text>
</comment>
<dbReference type="OrthoDB" id="5971988at2759"/>
<gene>
    <name evidence="2" type="ORF">MEDL_3075</name>
</gene>
<accession>A0A8S3PUH1</accession>
<evidence type="ECO:0000313" key="2">
    <source>
        <dbReference type="EMBL" id="CAG2187613.1"/>
    </source>
</evidence>
<feature type="region of interest" description="Disordered" evidence="1">
    <location>
        <begin position="133"/>
        <end position="167"/>
    </location>
</feature>
<protein>
    <submittedName>
        <fullName evidence="2">Uncharacterized protein</fullName>
    </submittedName>
</protein>
<dbReference type="EMBL" id="CAJPWZ010000175">
    <property type="protein sequence ID" value="CAG2187613.1"/>
    <property type="molecule type" value="Genomic_DNA"/>
</dbReference>
<proteinExistence type="predicted"/>
<sequence length="167" mass="19922">MKEKIDNLEEDKCMLNDKLIDMQCRSMKYNLIFSGIEEHRDEDCEDKLRRFIYQDMRIEHRLEFGNVHRFGKNMVKRAGKNLKGTHYGVNQQFPAEIEEKRRKLYPIMKAERKNNSKVVLIRDKLYVNDELVTVSNDEAPREEPRQTPIRPKKRSRVSSTPDRDGHS</sequence>
<dbReference type="AlphaFoldDB" id="A0A8S3PUH1"/>